<dbReference type="GO" id="GO:0050839">
    <property type="term" value="F:cell adhesion molecule binding"/>
    <property type="evidence" value="ECO:0007669"/>
    <property type="project" value="TreeGrafter"/>
</dbReference>
<evidence type="ECO:0000259" key="7">
    <source>
        <dbReference type="PROSITE" id="PS50835"/>
    </source>
</evidence>
<keyword evidence="9" id="KW-1185">Reference proteome</keyword>
<dbReference type="Pfam" id="PF08205">
    <property type="entry name" value="C2-set_2"/>
    <property type="match status" value="2"/>
</dbReference>
<dbReference type="InterPro" id="IPR051275">
    <property type="entry name" value="Cell_adhesion_signaling"/>
</dbReference>
<protein>
    <submittedName>
        <fullName evidence="8">Nephrin-like 18</fullName>
    </submittedName>
</protein>
<dbReference type="InterPro" id="IPR013783">
    <property type="entry name" value="Ig-like_fold"/>
</dbReference>
<dbReference type="Gene3D" id="2.60.40.10">
    <property type="entry name" value="Immunoglobulins"/>
    <property type="match status" value="6"/>
</dbReference>
<gene>
    <name evidence="8" type="primary">Nphs1-L18</name>
    <name evidence="8" type="ORF">Hamer_G021159</name>
</gene>
<keyword evidence="3" id="KW-1015">Disulfide bond</keyword>
<evidence type="ECO:0000256" key="5">
    <source>
        <dbReference type="ARBA" id="ARBA00023319"/>
    </source>
</evidence>
<dbReference type="SMART" id="SM00408">
    <property type="entry name" value="IGc2"/>
    <property type="match status" value="3"/>
</dbReference>
<feature type="domain" description="Ig-like" evidence="7">
    <location>
        <begin position="585"/>
        <end position="678"/>
    </location>
</feature>
<evidence type="ECO:0000313" key="8">
    <source>
        <dbReference type="EMBL" id="KAG7171408.1"/>
    </source>
</evidence>
<name>A0A8J5KG02_HOMAM</name>
<dbReference type="PANTHER" id="PTHR11640">
    <property type="entry name" value="NEPHRIN"/>
    <property type="match status" value="1"/>
</dbReference>
<dbReference type="Proteomes" id="UP000747542">
    <property type="component" value="Unassembled WGS sequence"/>
</dbReference>
<feature type="domain" description="Ig-like" evidence="7">
    <location>
        <begin position="348"/>
        <end position="439"/>
    </location>
</feature>
<comment type="caution">
    <text evidence="8">The sequence shown here is derived from an EMBL/GenBank/DDBJ whole genome shotgun (WGS) entry which is preliminary data.</text>
</comment>
<reference evidence="8" key="1">
    <citation type="journal article" date="2021" name="Sci. Adv.">
        <title>The American lobster genome reveals insights on longevity, neural, and immune adaptations.</title>
        <authorList>
            <person name="Polinski J.M."/>
            <person name="Zimin A.V."/>
            <person name="Clark K.F."/>
            <person name="Kohn A.B."/>
            <person name="Sadowski N."/>
            <person name="Timp W."/>
            <person name="Ptitsyn A."/>
            <person name="Khanna P."/>
            <person name="Romanova D.Y."/>
            <person name="Williams P."/>
            <person name="Greenwood S.J."/>
            <person name="Moroz L.L."/>
            <person name="Walt D.R."/>
            <person name="Bodnar A.G."/>
        </authorList>
    </citation>
    <scope>NUCLEOTIDE SEQUENCE</scope>
    <source>
        <strain evidence="8">GMGI-L3</strain>
    </source>
</reference>
<evidence type="ECO:0000256" key="4">
    <source>
        <dbReference type="ARBA" id="ARBA00023180"/>
    </source>
</evidence>
<dbReference type="InterPro" id="IPR007110">
    <property type="entry name" value="Ig-like_dom"/>
</dbReference>
<dbReference type="PROSITE" id="PS50835">
    <property type="entry name" value="IG_LIKE"/>
    <property type="match status" value="4"/>
</dbReference>
<proteinExistence type="predicted"/>
<evidence type="ECO:0000256" key="1">
    <source>
        <dbReference type="ARBA" id="ARBA00004479"/>
    </source>
</evidence>
<dbReference type="Pfam" id="PF13927">
    <property type="entry name" value="Ig_3"/>
    <property type="match status" value="1"/>
</dbReference>
<organism evidence="8 9">
    <name type="scientific">Homarus americanus</name>
    <name type="common">American lobster</name>
    <dbReference type="NCBI Taxonomy" id="6706"/>
    <lineage>
        <taxon>Eukaryota</taxon>
        <taxon>Metazoa</taxon>
        <taxon>Ecdysozoa</taxon>
        <taxon>Arthropoda</taxon>
        <taxon>Crustacea</taxon>
        <taxon>Multicrustacea</taxon>
        <taxon>Malacostraca</taxon>
        <taxon>Eumalacostraca</taxon>
        <taxon>Eucarida</taxon>
        <taxon>Decapoda</taxon>
        <taxon>Pleocyemata</taxon>
        <taxon>Astacidea</taxon>
        <taxon>Nephropoidea</taxon>
        <taxon>Nephropidae</taxon>
        <taxon>Homarus</taxon>
    </lineage>
</organism>
<dbReference type="InterPro" id="IPR003006">
    <property type="entry name" value="Ig/MHC_CS"/>
</dbReference>
<sequence length="957" mass="104497">MGCDKVTNYSAGVTCQPTGVTYYSVGVMCHPTGVTYYSVGVMCHPTGVTYYSVGVMCHPTGVTYYSAGVINECVVPTGFERQVPGYPRYSYAGDPSLGQHHLVISGITITEDGEYQCQVGPTQTNPPIWASANVTVLVPPRSVEFSGWRDGAVVEVVAGVSLTLQCLVKDARPAPSVWWYRDGLQLDQGSVQERVEESSLPRRWSVRSRLVVTATAEDDGKLYTCEADHPALREASHPLLASIMLSVLHRPGPPAISGYKTGEVLVAGERRTLVCRVSGGNPRPWVTWHRQGLLLDDTTTADASGVINTHQLTATAADDGVIYECRVRSDLLEKPLVANVSLTVYYVPSFVSLTGPSQVEEGAPISLTCETSKSNPPASLVWRVQGETVTGEPETMVRVSTGGWVTTSQLTHYKVRSRKVTEVVVECKALNPAIDQTVTKTRIIAITKPAGPPRFEGDLHRQFLAGTTIDLLCSSMGGHPAPTIRIYKEEEEIPTEVVREMNVTRGRAKVGLTPADNGAKVTCEVTSVGSTSAPLTASARLTKVYRIISIRMSKIEAKTTTNATTTTTTQQQQNHEQKQQRLLAPWEVTGSMTPATVEEGALVSLSCESSSSLPPSNITWRSDGVTIDDATVTSNQGAFGGTSTRSEMQLRTTAGDNGKMFLCEADNGLGPAVHTTLTLHVLREYLLLSYFTESPDACYFLLVVIIIIIISDDDDGDDDDDDEDDDDDDDDDDGLHLRVTFKISKSACQQLFPSLLIFQAFTIVPTRSTLLPSNRVLYPILPSQSTSFCMRFTLTSSSFTLFLYTLPHSKANKILNESRVMTVPSVFSIISLLYASPARPLKPFPAYCLQQSSSPSPPVYILTVTVVYSICCLDLTGTPNTHSLTPLPPLSHPTQLALWFSASIQEKIEMSRQSEFQFTLSVYKALQMLICNFIEQERRELSRLFDSCNRIARSLGN</sequence>
<dbReference type="GO" id="GO:0005911">
    <property type="term" value="C:cell-cell junction"/>
    <property type="evidence" value="ECO:0007669"/>
    <property type="project" value="TreeGrafter"/>
</dbReference>
<dbReference type="EMBL" id="JAHLQT010012219">
    <property type="protein sequence ID" value="KAG7171408.1"/>
    <property type="molecule type" value="Genomic_DNA"/>
</dbReference>
<dbReference type="InterPro" id="IPR003598">
    <property type="entry name" value="Ig_sub2"/>
</dbReference>
<keyword evidence="2" id="KW-0472">Membrane</keyword>
<dbReference type="PROSITE" id="PS00290">
    <property type="entry name" value="IG_MHC"/>
    <property type="match status" value="1"/>
</dbReference>
<evidence type="ECO:0000313" key="9">
    <source>
        <dbReference type="Proteomes" id="UP000747542"/>
    </source>
</evidence>
<dbReference type="SUPFAM" id="SSF48726">
    <property type="entry name" value="Immunoglobulin"/>
    <property type="match status" value="6"/>
</dbReference>
<dbReference type="AlphaFoldDB" id="A0A8J5KG02"/>
<feature type="compositionally biased region" description="Low complexity" evidence="6">
    <location>
        <begin position="559"/>
        <end position="574"/>
    </location>
</feature>
<dbReference type="InterPro" id="IPR036179">
    <property type="entry name" value="Ig-like_dom_sf"/>
</dbReference>
<dbReference type="InterPro" id="IPR003597">
    <property type="entry name" value="Ig_C1-set"/>
</dbReference>
<evidence type="ECO:0000256" key="6">
    <source>
        <dbReference type="SAM" id="MobiDB-lite"/>
    </source>
</evidence>
<evidence type="ECO:0000256" key="3">
    <source>
        <dbReference type="ARBA" id="ARBA00023157"/>
    </source>
</evidence>
<accession>A0A8J5KG02</accession>
<feature type="non-terminal residue" evidence="8">
    <location>
        <position position="1"/>
    </location>
</feature>
<evidence type="ECO:0000256" key="2">
    <source>
        <dbReference type="ARBA" id="ARBA00023136"/>
    </source>
</evidence>
<dbReference type="InterPro" id="IPR003599">
    <property type="entry name" value="Ig_sub"/>
</dbReference>
<dbReference type="InterPro" id="IPR013162">
    <property type="entry name" value="CD80_C2-set"/>
</dbReference>
<dbReference type="PANTHER" id="PTHR11640:SF136">
    <property type="entry name" value="NEPHRIN"/>
    <property type="match status" value="1"/>
</dbReference>
<feature type="domain" description="Ig-like" evidence="7">
    <location>
        <begin position="254"/>
        <end position="343"/>
    </location>
</feature>
<dbReference type="SMART" id="SM00407">
    <property type="entry name" value="IGc1"/>
    <property type="match status" value="1"/>
</dbReference>
<keyword evidence="4" id="KW-0325">Glycoprotein</keyword>
<dbReference type="GO" id="GO:0005886">
    <property type="term" value="C:plasma membrane"/>
    <property type="evidence" value="ECO:0007669"/>
    <property type="project" value="TreeGrafter"/>
</dbReference>
<keyword evidence="5" id="KW-0393">Immunoglobulin domain</keyword>
<dbReference type="SMART" id="SM00409">
    <property type="entry name" value="IG"/>
    <property type="match status" value="4"/>
</dbReference>
<dbReference type="GO" id="GO:0098609">
    <property type="term" value="P:cell-cell adhesion"/>
    <property type="evidence" value="ECO:0007669"/>
    <property type="project" value="TreeGrafter"/>
</dbReference>
<comment type="subcellular location">
    <subcellularLocation>
        <location evidence="1">Membrane</location>
        <topology evidence="1">Single-pass type I membrane protein</topology>
    </subcellularLocation>
</comment>
<feature type="domain" description="Ig-like" evidence="7">
    <location>
        <begin position="140"/>
        <end position="236"/>
    </location>
</feature>
<feature type="region of interest" description="Disordered" evidence="6">
    <location>
        <begin position="559"/>
        <end position="579"/>
    </location>
</feature>